<proteinExistence type="predicted"/>
<protein>
    <submittedName>
        <fullName evidence="2">Uncharacterized protein</fullName>
    </submittedName>
</protein>
<name>A0AA38U9B6_9AGAR</name>
<dbReference type="Proteomes" id="UP001163846">
    <property type="component" value="Unassembled WGS sequence"/>
</dbReference>
<dbReference type="AlphaFoldDB" id="A0AA38U9B6"/>
<gene>
    <name evidence="2" type="ORF">F5878DRAFT_677542</name>
</gene>
<comment type="caution">
    <text evidence="2">The sequence shown here is derived from an EMBL/GenBank/DDBJ whole genome shotgun (WGS) entry which is preliminary data.</text>
</comment>
<sequence length="402" mass="44699">MARRHRGDSNGSDGQPCHCQDCLKQNPDGVLVPHSILTEHRHRERLRTNLLARIDRSQSASSGKAKETAESNTDAHSLQPHPSEDPPLFSSVTSSISTEATDSWLGCIVSEVSMRLQTLCDCETHLVFINTPSPSLSFVFPDSASPVKVNTGDFALQTKKITNFRLLDAEARFCHLLQMIETLPVEQRSFGEVDVKEELLEALNKIHCIKERQWTLQAYPDGRQGSTVDNGLHFSQRRTTDATPTLLAALIMYIKNRSSTRSMRVNLALLRCILKGFAKKHGVESPAPVLIPKDIHTIVAHFNLDPTLHVSILCPRCYALYPLTEEALGKAEKAHQAHAPLPVCEERSSPDSPLCGATLWRSFKSGKHSLPLLAPIRKQVFQDLKSWIGRLLAIPGIEDIHL</sequence>
<evidence type="ECO:0000313" key="3">
    <source>
        <dbReference type="Proteomes" id="UP001163846"/>
    </source>
</evidence>
<dbReference type="EMBL" id="MU807746">
    <property type="protein sequence ID" value="KAJ3831152.1"/>
    <property type="molecule type" value="Genomic_DNA"/>
</dbReference>
<reference evidence="2" key="1">
    <citation type="submission" date="2022-08" db="EMBL/GenBank/DDBJ databases">
        <authorList>
            <consortium name="DOE Joint Genome Institute"/>
            <person name="Min B."/>
            <person name="Riley R."/>
            <person name="Sierra-Patev S."/>
            <person name="Naranjo-Ortiz M."/>
            <person name="Looney B."/>
            <person name="Konkel Z."/>
            <person name="Slot J.C."/>
            <person name="Sakamoto Y."/>
            <person name="Steenwyk J.L."/>
            <person name="Rokas A."/>
            <person name="Carro J."/>
            <person name="Camarero S."/>
            <person name="Ferreira P."/>
            <person name="Molpeceres G."/>
            <person name="Ruiz-Duenas F.J."/>
            <person name="Serrano A."/>
            <person name="Henrissat B."/>
            <person name="Drula E."/>
            <person name="Hughes K.W."/>
            <person name="Mata J.L."/>
            <person name="Ishikawa N.K."/>
            <person name="Vargas-Isla R."/>
            <person name="Ushijima S."/>
            <person name="Smith C.A."/>
            <person name="Ahrendt S."/>
            <person name="Andreopoulos W."/>
            <person name="He G."/>
            <person name="Labutti K."/>
            <person name="Lipzen A."/>
            <person name="Ng V."/>
            <person name="Sandor L."/>
            <person name="Barry K."/>
            <person name="Martinez A.T."/>
            <person name="Xiao Y."/>
            <person name="Gibbons J.G."/>
            <person name="Terashima K."/>
            <person name="Hibbett D.S."/>
            <person name="Grigoriev I.V."/>
        </authorList>
    </citation>
    <scope>NUCLEOTIDE SEQUENCE</scope>
    <source>
        <strain evidence="2">TFB9207</strain>
    </source>
</reference>
<keyword evidence="3" id="KW-1185">Reference proteome</keyword>
<evidence type="ECO:0000313" key="2">
    <source>
        <dbReference type="EMBL" id="KAJ3831152.1"/>
    </source>
</evidence>
<feature type="region of interest" description="Disordered" evidence="1">
    <location>
        <begin position="50"/>
        <end position="92"/>
    </location>
</feature>
<accession>A0AA38U9B6</accession>
<organism evidence="2 3">
    <name type="scientific">Lentinula raphanica</name>
    <dbReference type="NCBI Taxonomy" id="153919"/>
    <lineage>
        <taxon>Eukaryota</taxon>
        <taxon>Fungi</taxon>
        <taxon>Dikarya</taxon>
        <taxon>Basidiomycota</taxon>
        <taxon>Agaricomycotina</taxon>
        <taxon>Agaricomycetes</taxon>
        <taxon>Agaricomycetidae</taxon>
        <taxon>Agaricales</taxon>
        <taxon>Marasmiineae</taxon>
        <taxon>Omphalotaceae</taxon>
        <taxon>Lentinula</taxon>
    </lineage>
</organism>
<evidence type="ECO:0000256" key="1">
    <source>
        <dbReference type="SAM" id="MobiDB-lite"/>
    </source>
</evidence>